<keyword evidence="9" id="KW-0614">Plasmid</keyword>
<dbReference type="Proteomes" id="UP001302429">
    <property type="component" value="Plasmid unnamed"/>
</dbReference>
<dbReference type="PANTHER" id="PTHR30461:SF2">
    <property type="entry name" value="SERINE RECOMBINASE PINE-RELATED"/>
    <property type="match status" value="1"/>
</dbReference>
<dbReference type="InterPro" id="IPR006118">
    <property type="entry name" value="Recombinase_CS"/>
</dbReference>
<dbReference type="GO" id="GO:0015074">
    <property type="term" value="P:DNA integration"/>
    <property type="evidence" value="ECO:0007669"/>
    <property type="project" value="UniProtKB-KW"/>
</dbReference>
<organism evidence="9 10">
    <name type="scientific">Alterisphingorhabdus coralli</name>
    <dbReference type="NCBI Taxonomy" id="3071408"/>
    <lineage>
        <taxon>Bacteria</taxon>
        <taxon>Pseudomonadati</taxon>
        <taxon>Pseudomonadota</taxon>
        <taxon>Alphaproteobacteria</taxon>
        <taxon>Sphingomonadales</taxon>
        <taxon>Sphingomonadaceae</taxon>
        <taxon>Alterisphingorhabdus (ex Yan et al. 2024)</taxon>
    </lineage>
</organism>
<evidence type="ECO:0000256" key="5">
    <source>
        <dbReference type="ARBA" id="ARBA00023172"/>
    </source>
</evidence>
<dbReference type="AlphaFoldDB" id="A0AA97FBB8"/>
<evidence type="ECO:0000256" key="3">
    <source>
        <dbReference type="ARBA" id="ARBA00023100"/>
    </source>
</evidence>
<dbReference type="SUPFAM" id="SSF53041">
    <property type="entry name" value="Resolvase-like"/>
    <property type="match status" value="1"/>
</dbReference>
<evidence type="ECO:0000256" key="7">
    <source>
        <dbReference type="PROSITE-ProRule" id="PRU10137"/>
    </source>
</evidence>
<keyword evidence="2" id="KW-0229">DNA integration</keyword>
<dbReference type="PROSITE" id="PS51736">
    <property type="entry name" value="RECOMBINASES_3"/>
    <property type="match status" value="1"/>
</dbReference>
<evidence type="ECO:0000313" key="10">
    <source>
        <dbReference type="Proteomes" id="UP001302429"/>
    </source>
</evidence>
<feature type="domain" description="Resolvase/invertase-type recombinase catalytic" evidence="8">
    <location>
        <begin position="1"/>
        <end position="135"/>
    </location>
</feature>
<keyword evidence="3" id="KW-0230">DNA invertase</keyword>
<evidence type="ECO:0000259" key="8">
    <source>
        <dbReference type="PROSITE" id="PS51736"/>
    </source>
</evidence>
<dbReference type="Pfam" id="PF00239">
    <property type="entry name" value="Resolvase"/>
    <property type="match status" value="1"/>
</dbReference>
<geneLocation type="plasmid" evidence="9 10">
    <name>unnamed</name>
</geneLocation>
<evidence type="ECO:0000313" key="9">
    <source>
        <dbReference type="EMBL" id="WOE76717.1"/>
    </source>
</evidence>
<dbReference type="GO" id="GO:0000150">
    <property type="term" value="F:DNA strand exchange activity"/>
    <property type="evidence" value="ECO:0007669"/>
    <property type="project" value="UniProtKB-KW"/>
</dbReference>
<accession>A0AA97FBB8</accession>
<dbReference type="FunFam" id="3.40.50.1390:FF:000001">
    <property type="entry name" value="DNA recombinase"/>
    <property type="match status" value="1"/>
</dbReference>
<evidence type="ECO:0000256" key="2">
    <source>
        <dbReference type="ARBA" id="ARBA00022908"/>
    </source>
</evidence>
<evidence type="ECO:0000256" key="1">
    <source>
        <dbReference type="ARBA" id="ARBA00009913"/>
    </source>
</evidence>
<dbReference type="CDD" id="cd03768">
    <property type="entry name" value="SR_ResInv"/>
    <property type="match status" value="1"/>
</dbReference>
<evidence type="ECO:0000256" key="6">
    <source>
        <dbReference type="PIRSR" id="PIRSR606118-50"/>
    </source>
</evidence>
<dbReference type="InterPro" id="IPR036162">
    <property type="entry name" value="Resolvase-like_N_sf"/>
</dbReference>
<dbReference type="InterPro" id="IPR006119">
    <property type="entry name" value="Resolv_N"/>
</dbReference>
<dbReference type="SMART" id="SM00857">
    <property type="entry name" value="Resolvase"/>
    <property type="match status" value="1"/>
</dbReference>
<evidence type="ECO:0000256" key="4">
    <source>
        <dbReference type="ARBA" id="ARBA00023125"/>
    </source>
</evidence>
<dbReference type="PROSITE" id="PS00397">
    <property type="entry name" value="RECOMBINASES_1"/>
    <property type="match status" value="1"/>
</dbReference>
<dbReference type="Gene3D" id="3.40.50.1390">
    <property type="entry name" value="Resolvase, N-terminal catalytic domain"/>
    <property type="match status" value="1"/>
</dbReference>
<keyword evidence="10" id="KW-1185">Reference proteome</keyword>
<reference evidence="9 10" key="1">
    <citation type="submission" date="2023-10" db="EMBL/GenBank/DDBJ databases">
        <title>Complete genome sequence of a Sphingomonadaceae bacterium.</title>
        <authorList>
            <person name="Yan C."/>
        </authorList>
    </citation>
    <scope>NUCLEOTIDE SEQUENCE [LARGE SCALE GENOMIC DNA]</scope>
    <source>
        <strain evidence="9 10">SCSIO 66989</strain>
        <plasmid evidence="9 10">unnamed</plasmid>
    </source>
</reference>
<name>A0AA97FBB8_9SPHN</name>
<proteinExistence type="inferred from homology"/>
<gene>
    <name evidence="9" type="ORF">RB602_15135</name>
</gene>
<dbReference type="RefSeq" id="WP_317084648.1">
    <property type="nucleotide sequence ID" value="NZ_CP136595.1"/>
</dbReference>
<dbReference type="EMBL" id="CP136595">
    <property type="protein sequence ID" value="WOE76717.1"/>
    <property type="molecule type" value="Genomic_DNA"/>
</dbReference>
<keyword evidence="4" id="KW-0238">DNA-binding</keyword>
<dbReference type="GO" id="GO:0003677">
    <property type="term" value="F:DNA binding"/>
    <property type="evidence" value="ECO:0007669"/>
    <property type="project" value="UniProtKB-KW"/>
</dbReference>
<comment type="similarity">
    <text evidence="1">Belongs to the site-specific recombinase resolvase family.</text>
</comment>
<feature type="active site" description="O-(5'-phospho-DNA)-serine intermediate" evidence="6 7">
    <location>
        <position position="9"/>
    </location>
</feature>
<protein>
    <submittedName>
        <fullName evidence="9">Recombinase family protein</fullName>
    </submittedName>
</protein>
<dbReference type="KEGG" id="acoa:RB602_15135"/>
<dbReference type="PANTHER" id="PTHR30461">
    <property type="entry name" value="DNA-INVERTASE FROM LAMBDOID PROPHAGE"/>
    <property type="match status" value="1"/>
</dbReference>
<keyword evidence="5" id="KW-0233">DNA recombination</keyword>
<dbReference type="InterPro" id="IPR050639">
    <property type="entry name" value="SSR_resolvase"/>
</dbReference>
<sequence>MKIGYARVSTDEQNLDGQVRELENAGCEKIFTDHGISGKAVYRPALQEAVAFAREGDIIVVQRLDRLCRNLKQLIDELDDFGERNIGFASLREEIDTSTAPGRLYFHIIGALAQFERELISDRTKAGLEAARAKNTQLGRPRKLDDDRWREALALIRPSDPKIPPLKVAQVAKLMHVSKQTLYNRLNELDGKTRKPSPT</sequence>